<dbReference type="SUPFAM" id="SSF54373">
    <property type="entry name" value="FAD-linked reductases, C-terminal domain"/>
    <property type="match status" value="1"/>
</dbReference>
<dbReference type="InterPro" id="IPR008471">
    <property type="entry name" value="MnmC-like_methylTransf"/>
</dbReference>
<feature type="region of interest" description="tRNA (mnm(5)s(2)U34)-methyltransferase" evidence="10">
    <location>
        <begin position="1"/>
        <end position="234"/>
    </location>
</feature>
<comment type="caution">
    <text evidence="13">The sequence shown here is derived from an EMBL/GenBank/DDBJ whole genome shotgun (WGS) entry which is preliminary data.</text>
</comment>
<evidence type="ECO:0000313" key="14">
    <source>
        <dbReference type="Proteomes" id="UP000242133"/>
    </source>
</evidence>
<dbReference type="Pfam" id="PF05430">
    <property type="entry name" value="Methyltransf_30"/>
    <property type="match status" value="1"/>
</dbReference>
<keyword evidence="14" id="KW-1185">Reference proteome</keyword>
<dbReference type="Proteomes" id="UP000242133">
    <property type="component" value="Unassembled WGS sequence"/>
</dbReference>
<dbReference type="GO" id="GO:0005737">
    <property type="term" value="C:cytoplasm"/>
    <property type="evidence" value="ECO:0007669"/>
    <property type="project" value="UniProtKB-SubCell"/>
</dbReference>
<dbReference type="Gene3D" id="3.50.50.60">
    <property type="entry name" value="FAD/NAD(P)-binding domain"/>
    <property type="match status" value="1"/>
</dbReference>
<dbReference type="NCBIfam" id="NF002481">
    <property type="entry name" value="PRK01747.1-2"/>
    <property type="match status" value="1"/>
</dbReference>
<name>A0A2P8ESH1_9GAMM</name>
<feature type="domain" description="FAD dependent oxidoreductase" evidence="11">
    <location>
        <begin position="261"/>
        <end position="622"/>
    </location>
</feature>
<keyword evidence="6 10" id="KW-0819">tRNA processing</keyword>
<dbReference type="EMBL" id="PYGI01000018">
    <property type="protein sequence ID" value="PSL12403.1"/>
    <property type="molecule type" value="Genomic_DNA"/>
</dbReference>
<evidence type="ECO:0000259" key="12">
    <source>
        <dbReference type="Pfam" id="PF05430"/>
    </source>
</evidence>
<evidence type="ECO:0000256" key="5">
    <source>
        <dbReference type="ARBA" id="ARBA00022691"/>
    </source>
</evidence>
<dbReference type="InterPro" id="IPR029063">
    <property type="entry name" value="SAM-dependent_MTases_sf"/>
</dbReference>
<dbReference type="GO" id="GO:0004808">
    <property type="term" value="F:tRNA (5-methylaminomethyl-2-thiouridylate)(34)-methyltransferase activity"/>
    <property type="evidence" value="ECO:0007669"/>
    <property type="project" value="UniProtKB-EC"/>
</dbReference>
<evidence type="ECO:0000256" key="1">
    <source>
        <dbReference type="ARBA" id="ARBA00022490"/>
    </source>
</evidence>
<evidence type="ECO:0000259" key="11">
    <source>
        <dbReference type="Pfam" id="PF01266"/>
    </source>
</evidence>
<dbReference type="Gene3D" id="3.40.50.150">
    <property type="entry name" value="Vaccinia Virus protein VP39"/>
    <property type="match status" value="1"/>
</dbReference>
<comment type="function">
    <text evidence="10">Catalyzes the last two steps in the biosynthesis of 5-methylaminomethyl-2-thiouridine (mnm(5)s(2)U) at the wobble position (U34) in tRNA. Catalyzes the FAD-dependent demodification of cmnm(5)s(2)U34 to nm(5)s(2)U34, followed by the transfer of a methyl group from S-adenosyl-L-methionine to nm(5)s(2)U34, to form mnm(5)s(2)U34.</text>
</comment>
<dbReference type="GO" id="GO:0050660">
    <property type="term" value="F:flavin adenine dinucleotide binding"/>
    <property type="evidence" value="ECO:0007669"/>
    <property type="project" value="UniProtKB-UniRule"/>
</dbReference>
<gene>
    <name evidence="10" type="primary">mnmC</name>
    <name evidence="13" type="ORF">CLV44_11881</name>
</gene>
<evidence type="ECO:0000256" key="6">
    <source>
        <dbReference type="ARBA" id="ARBA00022694"/>
    </source>
</evidence>
<comment type="similarity">
    <text evidence="10">In the C-terminal section; belongs to the DAO family.</text>
</comment>
<dbReference type="RefSeq" id="WP_106592549.1">
    <property type="nucleotide sequence ID" value="NZ_PYGI01000018.1"/>
</dbReference>
<dbReference type="InterPro" id="IPR017610">
    <property type="entry name" value="tRNA_S-uridine_synth_MnmC_C"/>
</dbReference>
<dbReference type="Gene3D" id="3.30.9.10">
    <property type="entry name" value="D-Amino Acid Oxidase, subunit A, domain 2"/>
    <property type="match status" value="1"/>
</dbReference>
<dbReference type="SUPFAM" id="SSF51905">
    <property type="entry name" value="FAD/NAD(P)-binding domain"/>
    <property type="match status" value="1"/>
</dbReference>
<comment type="catalytic activity">
    <reaction evidence="10">
        <text>5-aminomethyl-2-thiouridine(34) in tRNA + S-adenosyl-L-methionine = 5-methylaminomethyl-2-thiouridine(34) in tRNA + S-adenosyl-L-homocysteine + H(+)</text>
        <dbReference type="Rhea" id="RHEA:19569"/>
        <dbReference type="Rhea" id="RHEA-COMP:10195"/>
        <dbReference type="Rhea" id="RHEA-COMP:10197"/>
        <dbReference type="ChEBI" id="CHEBI:15378"/>
        <dbReference type="ChEBI" id="CHEBI:57856"/>
        <dbReference type="ChEBI" id="CHEBI:59789"/>
        <dbReference type="ChEBI" id="CHEBI:74454"/>
        <dbReference type="ChEBI" id="CHEBI:74455"/>
        <dbReference type="EC" id="2.1.1.61"/>
    </reaction>
</comment>
<dbReference type="InterPro" id="IPR006076">
    <property type="entry name" value="FAD-dep_OxRdtase"/>
</dbReference>
<evidence type="ECO:0000256" key="2">
    <source>
        <dbReference type="ARBA" id="ARBA00022603"/>
    </source>
</evidence>
<dbReference type="OrthoDB" id="9786494at2"/>
<keyword evidence="8 10" id="KW-0560">Oxidoreductase</keyword>
<evidence type="ECO:0000256" key="10">
    <source>
        <dbReference type="HAMAP-Rule" id="MF_01102"/>
    </source>
</evidence>
<evidence type="ECO:0000256" key="3">
    <source>
        <dbReference type="ARBA" id="ARBA00022630"/>
    </source>
</evidence>
<evidence type="ECO:0000256" key="9">
    <source>
        <dbReference type="ARBA" id="ARBA00023268"/>
    </source>
</evidence>
<dbReference type="Pfam" id="PF01266">
    <property type="entry name" value="DAO"/>
    <property type="match status" value="1"/>
</dbReference>
<dbReference type="NCBIfam" id="TIGR03197">
    <property type="entry name" value="MnmC_Cterm"/>
    <property type="match status" value="1"/>
</dbReference>
<comment type="subcellular location">
    <subcellularLocation>
        <location evidence="10">Cytoplasm</location>
    </subcellularLocation>
</comment>
<evidence type="ECO:0000256" key="7">
    <source>
        <dbReference type="ARBA" id="ARBA00022827"/>
    </source>
</evidence>
<dbReference type="GO" id="GO:0002097">
    <property type="term" value="P:tRNA wobble base modification"/>
    <property type="evidence" value="ECO:0007669"/>
    <property type="project" value="UniProtKB-UniRule"/>
</dbReference>
<sequence>MSDRLSTARLQWQDAIPESEQFGDIYFNRAGGVAETEHVFLAANGLHERFATAAQTPFVIAETGFGTGLNFLCARALWLERAPTNRQLHFISCEKYPLTRDDLARALSAFPAFAEGTAQLIEAYPEPVPGFFTLRFDGGRILLTLLLGDALETLAQLDARVDAWFLDGFAPAKNPELWNTQLFTHIARLSTTGTTCATFTAAGLVRRGLQAVGFEIRKVPGFGRKREMISGRFVSADNSPHPPGQPIWFQRPLPTASLTPVVVIGAGLAGATTARALAEQGLRVRVLERHPHPAHEGSGNPQGALYAKLPAQPTAHSRFHLAGLSYTAGIIRQLQHTHPAVGALCGVLQLAGDDKERQRQQQLVETAAYPVSIVRAVSAAEAGVIAGQSCAHPGLFFPGAGWVSPPEFCRVLLDHPLIECHYATPVIALQRSDSGWQLTGTPFSAEQVVVCCANDALRFAQLDHLPLKPIRGQTTQVVSPEHHAPLQTVVCGEGYISPPLAGQYCFGASFKLRDTELDVRENEHQHNLAILQRALPQLADTLAVSPRQGRVALRCSSADYLPLVGPVPDLPAFIQTYAKLRQDARWPFDSAPPLLSGLFVNTGHGSKGLISCPISAQLIAAMLSGSPLPLETELVDILSPARFTIKNLIRKTL</sequence>
<dbReference type="NCBIfam" id="NF033855">
    <property type="entry name" value="tRNA_MNMC2"/>
    <property type="match status" value="1"/>
</dbReference>
<comment type="similarity">
    <text evidence="10">In the N-terminal section; belongs to the methyltransferase superfamily. tRNA (mnm(5)s(2)U34)-methyltransferase family.</text>
</comment>
<keyword evidence="9 10" id="KW-0511">Multifunctional enzyme</keyword>
<accession>A0A2P8ESH1</accession>
<protein>
    <recommendedName>
        <fullName evidence="10">tRNA 5-methylaminomethyl-2-thiouridine biosynthesis bifunctional protein MnmC</fullName>
        <shortName evidence="10">tRNA mnm(5)s(2)U biosynthesis bifunctional protein</shortName>
    </recommendedName>
    <domain>
        <recommendedName>
            <fullName evidence="10">tRNA (mnm(5)s(2)U34)-methyltransferase</fullName>
            <ecNumber evidence="10">2.1.1.61</ecNumber>
        </recommendedName>
    </domain>
    <domain>
        <recommendedName>
            <fullName evidence="10">FAD-dependent cmnm(5)s(2)U34 oxidoreductase</fullName>
            <ecNumber evidence="10">1.5.-.-</ecNumber>
        </recommendedName>
    </domain>
</protein>
<keyword evidence="5 10" id="KW-0949">S-adenosyl-L-methionine</keyword>
<feature type="region of interest" description="FAD-dependent cmnm(5)s(2)U34 oxidoreductase" evidence="10">
    <location>
        <begin position="264"/>
        <end position="653"/>
    </location>
</feature>
<proteinExistence type="inferred from homology"/>
<reference evidence="13 14" key="1">
    <citation type="submission" date="2018-03" db="EMBL/GenBank/DDBJ databases">
        <title>Genomic Encyclopedia of Archaeal and Bacterial Type Strains, Phase II (KMG-II): from individual species to whole genera.</title>
        <authorList>
            <person name="Goeker M."/>
        </authorList>
    </citation>
    <scope>NUCLEOTIDE SEQUENCE [LARGE SCALE GENOMIC DNA]</scope>
    <source>
        <strain evidence="13 14">DSM 17586</strain>
    </source>
</reference>
<dbReference type="InterPro" id="IPR036188">
    <property type="entry name" value="FAD/NAD-bd_sf"/>
</dbReference>
<keyword evidence="2 10" id="KW-0489">Methyltransferase</keyword>
<dbReference type="AlphaFoldDB" id="A0A2P8ESH1"/>
<comment type="cofactor">
    <cofactor evidence="10">
        <name>FAD</name>
        <dbReference type="ChEBI" id="CHEBI:57692"/>
    </cofactor>
</comment>
<organism evidence="13 14">
    <name type="scientific">Marinobacterium halophilum</name>
    <dbReference type="NCBI Taxonomy" id="267374"/>
    <lineage>
        <taxon>Bacteria</taxon>
        <taxon>Pseudomonadati</taxon>
        <taxon>Pseudomonadota</taxon>
        <taxon>Gammaproteobacteria</taxon>
        <taxon>Oceanospirillales</taxon>
        <taxon>Oceanospirillaceae</taxon>
        <taxon>Marinobacterium</taxon>
    </lineage>
</organism>
<dbReference type="GO" id="GO:0016645">
    <property type="term" value="F:oxidoreductase activity, acting on the CH-NH group of donors"/>
    <property type="evidence" value="ECO:0007669"/>
    <property type="project" value="InterPro"/>
</dbReference>
<dbReference type="PANTHER" id="PTHR13847">
    <property type="entry name" value="SARCOSINE DEHYDROGENASE-RELATED"/>
    <property type="match status" value="1"/>
</dbReference>
<keyword evidence="4 10" id="KW-0808">Transferase</keyword>
<dbReference type="InterPro" id="IPR023032">
    <property type="entry name" value="tRNA_MAMT_biosynth_bifunc_MnmC"/>
</dbReference>
<feature type="domain" description="MnmC-like methyltransferase" evidence="12">
    <location>
        <begin position="113"/>
        <end position="231"/>
    </location>
</feature>
<dbReference type="PANTHER" id="PTHR13847:SF283">
    <property type="entry name" value="TRNA 5-METHYLAMINOMETHYL-2-THIOURIDINE BIOSYNTHESIS BIFUNCTIONAL PROTEIN MNMC"/>
    <property type="match status" value="1"/>
</dbReference>
<keyword evidence="1 10" id="KW-0963">Cytoplasm</keyword>
<dbReference type="EC" id="2.1.1.61" evidence="10"/>
<dbReference type="InterPro" id="IPR047785">
    <property type="entry name" value="tRNA_MNMC2"/>
</dbReference>
<dbReference type="EC" id="1.5.-.-" evidence="10"/>
<dbReference type="GO" id="GO:0032259">
    <property type="term" value="P:methylation"/>
    <property type="evidence" value="ECO:0007669"/>
    <property type="project" value="UniProtKB-KW"/>
</dbReference>
<dbReference type="HAMAP" id="MF_01102">
    <property type="entry name" value="MnmC"/>
    <property type="match status" value="1"/>
</dbReference>
<evidence type="ECO:0000313" key="13">
    <source>
        <dbReference type="EMBL" id="PSL12403.1"/>
    </source>
</evidence>
<keyword evidence="3 10" id="KW-0285">Flavoprotein</keyword>
<evidence type="ECO:0000256" key="4">
    <source>
        <dbReference type="ARBA" id="ARBA00022679"/>
    </source>
</evidence>
<keyword evidence="7 10" id="KW-0274">FAD</keyword>
<evidence type="ECO:0000256" key="8">
    <source>
        <dbReference type="ARBA" id="ARBA00023002"/>
    </source>
</evidence>